<proteinExistence type="predicted"/>
<evidence type="ECO:0000313" key="1">
    <source>
        <dbReference type="EMBL" id="GIX77167.1"/>
    </source>
</evidence>
<protein>
    <submittedName>
        <fullName evidence="1">Uncharacterized protein</fullName>
    </submittedName>
</protein>
<gene>
    <name evidence="1" type="ORF">CEXT_531821</name>
</gene>
<evidence type="ECO:0000313" key="2">
    <source>
        <dbReference type="Proteomes" id="UP001054945"/>
    </source>
</evidence>
<dbReference type="EMBL" id="BPLR01002727">
    <property type="protein sequence ID" value="GIX77167.1"/>
    <property type="molecule type" value="Genomic_DNA"/>
</dbReference>
<dbReference type="Proteomes" id="UP001054945">
    <property type="component" value="Unassembled WGS sequence"/>
</dbReference>
<name>A0AAV4MXD3_CAEEX</name>
<keyword evidence="2" id="KW-1185">Reference proteome</keyword>
<dbReference type="AlphaFoldDB" id="A0AAV4MXD3"/>
<sequence length="125" mass="14186">MTTILFSILPSIQSHTSNTYSFLYHLAKVSKLRPCELIIPILDDKEIQSACQTRHEMFINLEARRANTTSNSTYKESILGASKPVFGELSSVRTRTNAFPRSRMFDYTRTLSLPESNCFPSSHGH</sequence>
<organism evidence="1 2">
    <name type="scientific">Caerostris extrusa</name>
    <name type="common">Bark spider</name>
    <name type="synonym">Caerostris bankana</name>
    <dbReference type="NCBI Taxonomy" id="172846"/>
    <lineage>
        <taxon>Eukaryota</taxon>
        <taxon>Metazoa</taxon>
        <taxon>Ecdysozoa</taxon>
        <taxon>Arthropoda</taxon>
        <taxon>Chelicerata</taxon>
        <taxon>Arachnida</taxon>
        <taxon>Araneae</taxon>
        <taxon>Araneomorphae</taxon>
        <taxon>Entelegynae</taxon>
        <taxon>Araneoidea</taxon>
        <taxon>Araneidae</taxon>
        <taxon>Caerostris</taxon>
    </lineage>
</organism>
<reference evidence="1 2" key="1">
    <citation type="submission" date="2021-06" db="EMBL/GenBank/DDBJ databases">
        <title>Caerostris extrusa draft genome.</title>
        <authorList>
            <person name="Kono N."/>
            <person name="Arakawa K."/>
        </authorList>
    </citation>
    <scope>NUCLEOTIDE SEQUENCE [LARGE SCALE GENOMIC DNA]</scope>
</reference>
<comment type="caution">
    <text evidence="1">The sequence shown here is derived from an EMBL/GenBank/DDBJ whole genome shotgun (WGS) entry which is preliminary data.</text>
</comment>
<accession>A0AAV4MXD3</accession>